<dbReference type="GO" id="GO:0008080">
    <property type="term" value="F:N-acetyltransferase activity"/>
    <property type="evidence" value="ECO:0007669"/>
    <property type="project" value="InterPro"/>
</dbReference>
<dbReference type="OrthoDB" id="5419426at2"/>
<dbReference type="Proteomes" id="UP000050949">
    <property type="component" value="Unassembled WGS sequence"/>
</dbReference>
<evidence type="ECO:0000313" key="4">
    <source>
        <dbReference type="Proteomes" id="UP000050949"/>
    </source>
</evidence>
<dbReference type="PROSITE" id="PS51186">
    <property type="entry name" value="GNAT"/>
    <property type="match status" value="1"/>
</dbReference>
<dbReference type="PANTHER" id="PTHR13947">
    <property type="entry name" value="GNAT FAMILY N-ACETYLTRANSFERASE"/>
    <property type="match status" value="1"/>
</dbReference>
<reference evidence="3 4" key="1">
    <citation type="journal article" date="2015" name="Genome Announc.">
        <title>Expanding the biotechnology potential of lactobacilli through comparative genomics of 213 strains and associated genera.</title>
        <authorList>
            <person name="Sun Z."/>
            <person name="Harris H.M."/>
            <person name="McCann A."/>
            <person name="Guo C."/>
            <person name="Argimon S."/>
            <person name="Zhang W."/>
            <person name="Yang X."/>
            <person name="Jeffery I.B."/>
            <person name="Cooney J.C."/>
            <person name="Kagawa T.F."/>
            <person name="Liu W."/>
            <person name="Song Y."/>
            <person name="Salvetti E."/>
            <person name="Wrobel A."/>
            <person name="Rasinkangas P."/>
            <person name="Parkhill J."/>
            <person name="Rea M.C."/>
            <person name="O'Sullivan O."/>
            <person name="Ritari J."/>
            <person name="Douillard F.P."/>
            <person name="Paul Ross R."/>
            <person name="Yang R."/>
            <person name="Briner A.E."/>
            <person name="Felis G.E."/>
            <person name="de Vos W.M."/>
            <person name="Barrangou R."/>
            <person name="Klaenhammer T.R."/>
            <person name="Caufield P.W."/>
            <person name="Cui Y."/>
            <person name="Zhang H."/>
            <person name="O'Toole P.W."/>
        </authorList>
    </citation>
    <scope>NUCLEOTIDE SEQUENCE [LARGE SCALE GENOMIC DNA]</scope>
    <source>
        <strain evidence="3 4">DSM 16991</strain>
    </source>
</reference>
<dbReference type="CDD" id="cd04301">
    <property type="entry name" value="NAT_SF"/>
    <property type="match status" value="1"/>
</dbReference>
<evidence type="ECO:0000256" key="1">
    <source>
        <dbReference type="ARBA" id="ARBA00022679"/>
    </source>
</evidence>
<feature type="domain" description="N-acetyltransferase" evidence="2">
    <location>
        <begin position="5"/>
        <end position="163"/>
    </location>
</feature>
<comment type="caution">
    <text evidence="3">The sequence shown here is derived from an EMBL/GenBank/DDBJ whole genome shotgun (WGS) entry which is preliminary data.</text>
</comment>
<dbReference type="Gene3D" id="3.40.630.30">
    <property type="match status" value="1"/>
</dbReference>
<sequence length="163" mass="18057">MSEDIKIRRLTAADDDQMAAIVRNSLSTVGLAIPGTAYFDPELAHLSRYYSADERRTYFVAVQGQRVLGGAGIAQYSDTPQIAELQKVYVDEIARGHGLSKQLVAAALAFAQQANYDCVYLETHHTLTAAMHVYREFGFNPLLQPLGAAVHNAMDSFWLKCFK</sequence>
<dbReference type="GeneID" id="78510351"/>
<gene>
    <name evidence="3" type="ORF">FC91_GL000401</name>
</gene>
<keyword evidence="1 3" id="KW-0808">Transferase</keyword>
<dbReference type="Pfam" id="PF00583">
    <property type="entry name" value="Acetyltransf_1"/>
    <property type="match status" value="1"/>
</dbReference>
<dbReference type="RefSeq" id="WP_027828350.1">
    <property type="nucleotide sequence ID" value="NZ_AUEH01000018.1"/>
</dbReference>
<dbReference type="PATRIC" id="fig|1122147.4.peg.419"/>
<dbReference type="eggNOG" id="COG0456">
    <property type="taxonomic scope" value="Bacteria"/>
</dbReference>
<evidence type="ECO:0000259" key="2">
    <source>
        <dbReference type="PROSITE" id="PS51186"/>
    </source>
</evidence>
<protein>
    <submittedName>
        <fullName evidence="3">Acetyltransferase, GNAT family</fullName>
    </submittedName>
</protein>
<dbReference type="InterPro" id="IPR016181">
    <property type="entry name" value="Acyl_CoA_acyltransferase"/>
</dbReference>
<accession>A0A0R1XIV8</accession>
<proteinExistence type="predicted"/>
<dbReference type="InterPro" id="IPR000182">
    <property type="entry name" value="GNAT_dom"/>
</dbReference>
<dbReference type="AlphaFoldDB" id="A0A0R1XIV8"/>
<dbReference type="SUPFAM" id="SSF55729">
    <property type="entry name" value="Acyl-CoA N-acyltransferases (Nat)"/>
    <property type="match status" value="1"/>
</dbReference>
<evidence type="ECO:0000313" key="3">
    <source>
        <dbReference type="EMBL" id="KRM29697.1"/>
    </source>
</evidence>
<organism evidence="3 4">
    <name type="scientific">Schleiferilactobacillus harbinensis DSM 16991</name>
    <dbReference type="NCBI Taxonomy" id="1122147"/>
    <lineage>
        <taxon>Bacteria</taxon>
        <taxon>Bacillati</taxon>
        <taxon>Bacillota</taxon>
        <taxon>Bacilli</taxon>
        <taxon>Lactobacillales</taxon>
        <taxon>Lactobacillaceae</taxon>
        <taxon>Schleiferilactobacillus</taxon>
    </lineage>
</organism>
<name>A0A0R1XIV8_9LACO</name>
<dbReference type="InterPro" id="IPR050769">
    <property type="entry name" value="NAT_camello-type"/>
</dbReference>
<dbReference type="PANTHER" id="PTHR13947:SF37">
    <property type="entry name" value="LD18367P"/>
    <property type="match status" value="1"/>
</dbReference>
<dbReference type="EMBL" id="AZFW01000011">
    <property type="protein sequence ID" value="KRM29697.1"/>
    <property type="molecule type" value="Genomic_DNA"/>
</dbReference>